<name>A0AAV9XAE7_9PEZI</name>
<dbReference type="AlphaFoldDB" id="A0AAV9XAE7"/>
<feature type="compositionally biased region" description="Basic and acidic residues" evidence="1">
    <location>
        <begin position="55"/>
        <end position="69"/>
    </location>
</feature>
<evidence type="ECO:0000256" key="2">
    <source>
        <dbReference type="SAM" id="Phobius"/>
    </source>
</evidence>
<organism evidence="3 4">
    <name type="scientific">Orbilia ellipsospora</name>
    <dbReference type="NCBI Taxonomy" id="2528407"/>
    <lineage>
        <taxon>Eukaryota</taxon>
        <taxon>Fungi</taxon>
        <taxon>Dikarya</taxon>
        <taxon>Ascomycota</taxon>
        <taxon>Pezizomycotina</taxon>
        <taxon>Orbiliomycetes</taxon>
        <taxon>Orbiliales</taxon>
        <taxon>Orbiliaceae</taxon>
        <taxon>Orbilia</taxon>
    </lineage>
</organism>
<proteinExistence type="predicted"/>
<evidence type="ECO:0000313" key="4">
    <source>
        <dbReference type="Proteomes" id="UP001365542"/>
    </source>
</evidence>
<evidence type="ECO:0000256" key="1">
    <source>
        <dbReference type="SAM" id="MobiDB-lite"/>
    </source>
</evidence>
<gene>
    <name evidence="3" type="ORF">TWF694_010159</name>
</gene>
<reference evidence="3 4" key="1">
    <citation type="submission" date="2019-10" db="EMBL/GenBank/DDBJ databases">
        <authorList>
            <person name="Palmer J.M."/>
        </authorList>
    </citation>
    <scope>NUCLEOTIDE SEQUENCE [LARGE SCALE GENOMIC DNA]</scope>
    <source>
        <strain evidence="3 4">TWF694</strain>
    </source>
</reference>
<feature type="region of interest" description="Disordered" evidence="1">
    <location>
        <begin position="50"/>
        <end position="133"/>
    </location>
</feature>
<keyword evidence="4" id="KW-1185">Reference proteome</keyword>
<evidence type="ECO:0000313" key="3">
    <source>
        <dbReference type="EMBL" id="KAK6538581.1"/>
    </source>
</evidence>
<keyword evidence="2" id="KW-0812">Transmembrane</keyword>
<dbReference type="EMBL" id="JAVHJO010000007">
    <property type="protein sequence ID" value="KAK6538581.1"/>
    <property type="molecule type" value="Genomic_DNA"/>
</dbReference>
<feature type="transmembrane region" description="Helical" evidence="2">
    <location>
        <begin position="20"/>
        <end position="44"/>
    </location>
</feature>
<accession>A0AAV9XAE7</accession>
<protein>
    <submittedName>
        <fullName evidence="3">Uncharacterized protein</fullName>
    </submittedName>
</protein>
<comment type="caution">
    <text evidence="3">The sequence shown here is derived from an EMBL/GenBank/DDBJ whole genome shotgun (WGS) entry which is preliminary data.</text>
</comment>
<dbReference type="Proteomes" id="UP001365542">
    <property type="component" value="Unassembled WGS sequence"/>
</dbReference>
<keyword evidence="2" id="KW-1133">Transmembrane helix</keyword>
<sequence>MMAIIKNKDFKIPSFVKEALVGISIALSAILFLFISAVVVPKIVHYRRKRKQKRARELVDRAANEKRLPEGQSENTDGERRSRSNIAGHPTSAIRETEEDHPRRGRCPIPRPTTESMTSFPNSEITRLKDSSY</sequence>
<feature type="compositionally biased region" description="Polar residues" evidence="1">
    <location>
        <begin position="113"/>
        <end position="125"/>
    </location>
</feature>
<keyword evidence="2" id="KW-0472">Membrane</keyword>